<dbReference type="PROSITE" id="PS50893">
    <property type="entry name" value="ABC_TRANSPORTER_2"/>
    <property type="match status" value="2"/>
</dbReference>
<dbReference type="GO" id="GO:0042626">
    <property type="term" value="F:ATPase-coupled transmembrane transporter activity"/>
    <property type="evidence" value="ECO:0007669"/>
    <property type="project" value="TreeGrafter"/>
</dbReference>
<evidence type="ECO:0000256" key="3">
    <source>
        <dbReference type="ARBA" id="ARBA00022741"/>
    </source>
</evidence>
<dbReference type="InterPro" id="IPR025662">
    <property type="entry name" value="Sigma_54_int_dom_ATP-bd_1"/>
</dbReference>
<dbReference type="SUPFAM" id="SSF52540">
    <property type="entry name" value="P-loop containing nucleoside triphosphate hydrolases"/>
    <property type="match status" value="2"/>
</dbReference>
<evidence type="ECO:0000313" key="6">
    <source>
        <dbReference type="EMBL" id="MDV2418400.1"/>
    </source>
</evidence>
<accession>A0AAE4SXP4</accession>
<dbReference type="CDD" id="cd03225">
    <property type="entry name" value="ABC_cobalt_CbiO_domain1"/>
    <property type="match status" value="2"/>
</dbReference>
<organism evidence="6 7">
    <name type="scientific">Corynebacterium tuberculostearicum</name>
    <dbReference type="NCBI Taxonomy" id="38304"/>
    <lineage>
        <taxon>Bacteria</taxon>
        <taxon>Bacillati</taxon>
        <taxon>Actinomycetota</taxon>
        <taxon>Actinomycetes</taxon>
        <taxon>Mycobacteriales</taxon>
        <taxon>Corynebacteriaceae</taxon>
        <taxon>Corynebacterium</taxon>
    </lineage>
</organism>
<dbReference type="AlphaFoldDB" id="A0AAE4SXP4"/>
<dbReference type="InterPro" id="IPR017871">
    <property type="entry name" value="ABC_transporter-like_CS"/>
</dbReference>
<dbReference type="PANTHER" id="PTHR43553:SF24">
    <property type="entry name" value="ENERGY-COUPLING FACTOR TRANSPORTER ATP-BINDING PROTEIN ECFA1"/>
    <property type="match status" value="1"/>
</dbReference>
<dbReference type="InterPro" id="IPR003593">
    <property type="entry name" value="AAA+_ATPase"/>
</dbReference>
<dbReference type="GO" id="GO:0016887">
    <property type="term" value="F:ATP hydrolysis activity"/>
    <property type="evidence" value="ECO:0007669"/>
    <property type="project" value="InterPro"/>
</dbReference>
<sequence length="475" mass="50887">MSDFSTLAGNATKITARGFGWTHAGRKQPALADLDLVIEPGERVLLCGDSGSGKSTLLAAMAGVLGSDEEGTRTGEILLEDSTGMVEEPGRSIPVGLVLQDPDSQVISARVGDDIAFGCENLAYPREEIWRRVAAAKDLVGPFVPLDFPTERLSGGQKQRLALAGVIAMGAGVVLLDEPTANLDPDGARDVVRAVSALVEETGATLVVVEHQHAAWKGVLERAVELDHGRIVSDGPFAEVAQRRQVEGLPQARRLGEAELAGRRAALWSTDLVTRYGPPRTISLPAGSSTVITGPNGAGKSTWLMTMAGLLPAKSGEIGVAEFVRRGVIGPPLRWKSRELADRIGFVFQNPEHQFVARTVAEELRVAPKVMRVDPPEERIAQLVESLRLEHLLEANPFTLSGGEKRRLSVATALVTAPEVLLLDEPTFGQDPQTFVELVRLLRQLADDGTTIASITHDPLFIQALGDHRVEVRGA</sequence>
<evidence type="ECO:0000256" key="4">
    <source>
        <dbReference type="ARBA" id="ARBA00022840"/>
    </source>
</evidence>
<dbReference type="InterPro" id="IPR027417">
    <property type="entry name" value="P-loop_NTPase"/>
</dbReference>
<comment type="similarity">
    <text evidence="1">Belongs to the ABC transporter superfamily.</text>
</comment>
<feature type="domain" description="ABC transporter" evidence="5">
    <location>
        <begin position="262"/>
        <end position="472"/>
    </location>
</feature>
<dbReference type="RefSeq" id="WP_296182025.1">
    <property type="nucleotide sequence ID" value="NZ_JAVBIB010000001.1"/>
</dbReference>
<proteinExistence type="inferred from homology"/>
<dbReference type="Gene3D" id="3.40.50.300">
    <property type="entry name" value="P-loop containing nucleotide triphosphate hydrolases"/>
    <property type="match status" value="2"/>
</dbReference>
<keyword evidence="2" id="KW-0813">Transport</keyword>
<keyword evidence="4 6" id="KW-0067">ATP-binding</keyword>
<dbReference type="SMART" id="SM00382">
    <property type="entry name" value="AAA"/>
    <property type="match status" value="2"/>
</dbReference>
<keyword evidence="3" id="KW-0547">Nucleotide-binding</keyword>
<dbReference type="PROSITE" id="PS00675">
    <property type="entry name" value="SIGMA54_INTERACT_1"/>
    <property type="match status" value="1"/>
</dbReference>
<dbReference type="InterPro" id="IPR050095">
    <property type="entry name" value="ECF_ABC_transporter_ATP-bd"/>
</dbReference>
<evidence type="ECO:0000256" key="1">
    <source>
        <dbReference type="ARBA" id="ARBA00005417"/>
    </source>
</evidence>
<dbReference type="Pfam" id="PF00005">
    <property type="entry name" value="ABC_tran"/>
    <property type="match status" value="2"/>
</dbReference>
<name>A0AAE4SXP4_9CORY</name>
<evidence type="ECO:0000256" key="2">
    <source>
        <dbReference type="ARBA" id="ARBA00022448"/>
    </source>
</evidence>
<dbReference type="EMBL" id="JAVBIB010000001">
    <property type="protein sequence ID" value="MDV2418400.1"/>
    <property type="molecule type" value="Genomic_DNA"/>
</dbReference>
<dbReference type="GO" id="GO:0043190">
    <property type="term" value="C:ATP-binding cassette (ABC) transporter complex"/>
    <property type="evidence" value="ECO:0007669"/>
    <property type="project" value="TreeGrafter"/>
</dbReference>
<dbReference type="GO" id="GO:0005524">
    <property type="term" value="F:ATP binding"/>
    <property type="evidence" value="ECO:0007669"/>
    <property type="project" value="UniProtKB-KW"/>
</dbReference>
<dbReference type="InterPro" id="IPR015856">
    <property type="entry name" value="ABC_transpr_CbiO/EcfA_su"/>
</dbReference>
<feature type="domain" description="ABC transporter" evidence="5">
    <location>
        <begin position="14"/>
        <end position="253"/>
    </location>
</feature>
<dbReference type="PANTHER" id="PTHR43553">
    <property type="entry name" value="HEAVY METAL TRANSPORTER"/>
    <property type="match status" value="1"/>
</dbReference>
<evidence type="ECO:0000313" key="7">
    <source>
        <dbReference type="Proteomes" id="UP001185706"/>
    </source>
</evidence>
<evidence type="ECO:0000259" key="5">
    <source>
        <dbReference type="PROSITE" id="PS50893"/>
    </source>
</evidence>
<dbReference type="PROSITE" id="PS00211">
    <property type="entry name" value="ABC_TRANSPORTER_1"/>
    <property type="match status" value="2"/>
</dbReference>
<dbReference type="Proteomes" id="UP001185706">
    <property type="component" value="Unassembled WGS sequence"/>
</dbReference>
<gene>
    <name evidence="6" type="ORF">RAE03_01200</name>
</gene>
<dbReference type="InterPro" id="IPR003439">
    <property type="entry name" value="ABC_transporter-like_ATP-bd"/>
</dbReference>
<protein>
    <submittedName>
        <fullName evidence="6">ABC transporter ATP-binding protein</fullName>
    </submittedName>
</protein>
<reference evidence="6" key="1">
    <citation type="submission" date="2023-08" db="EMBL/GenBank/DDBJ databases">
        <title>Genomic characterization of the C. tuberculostearicum species complex, a ubiquitous member of the human skin microbiome.</title>
        <authorList>
            <person name="Ahmed N."/>
            <person name="Deming C."/>
            <person name="Conlan S."/>
            <person name="Segre J."/>
        </authorList>
    </citation>
    <scope>NUCLEOTIDE SEQUENCE</scope>
    <source>
        <strain evidence="6">CTNIH22</strain>
    </source>
</reference>
<comment type="caution">
    <text evidence="6">The sequence shown here is derived from an EMBL/GenBank/DDBJ whole genome shotgun (WGS) entry which is preliminary data.</text>
</comment>